<dbReference type="GO" id="GO:0000340">
    <property type="term" value="F:RNA 7-methylguanosine cap binding"/>
    <property type="evidence" value="ECO:0007669"/>
    <property type="project" value="TreeGrafter"/>
</dbReference>
<evidence type="ECO:0000256" key="3">
    <source>
        <dbReference type="ARBA" id="ARBA00022845"/>
    </source>
</evidence>
<feature type="region of interest" description="Disordered" evidence="10">
    <location>
        <begin position="25"/>
        <end position="44"/>
    </location>
</feature>
<dbReference type="PANTHER" id="PTHR11960">
    <property type="entry name" value="EUKARYOTIC TRANSLATION INITIATION FACTOR 4E RELATED"/>
    <property type="match status" value="1"/>
</dbReference>
<keyword evidence="5 9" id="KW-0648">Protein biosynthesis</keyword>
<evidence type="ECO:0000256" key="2">
    <source>
        <dbReference type="ARBA" id="ARBA00022540"/>
    </source>
</evidence>
<evidence type="ECO:0000313" key="11">
    <source>
        <dbReference type="EMBL" id="TBU34558.1"/>
    </source>
</evidence>
<sequence>MASVSSLPGPALQASKAALSAALAENVKDSEKKANGDESLEPGEIQEVDMQAQAENIRTVFNDPTNFNVKHPLYSPWTLWFDSPATKGRNLPQTPMTSFPQTPVAQTPGGVAAQGWMEDIKRVITFDSVEEFWGLYNNIVPPSQLPQKANYYLFKEGIIPAWEDDANKNGGKWSIQLPRDKNRSVVDKMWLYTMLAAIGETFDPLLTSGEGSDSPQSLITGVIVSTRPQFYRISIWTRTAPTLAGGDDDKLRERIEGIGRHFKTQVLGYPESQRLAGALATEVEFLSHKDSEKKGKQAKKIVV</sequence>
<evidence type="ECO:0000256" key="4">
    <source>
        <dbReference type="ARBA" id="ARBA00022884"/>
    </source>
</evidence>
<dbReference type="GO" id="GO:0003743">
    <property type="term" value="F:translation initiation factor activity"/>
    <property type="evidence" value="ECO:0007669"/>
    <property type="project" value="UniProtKB-KW"/>
</dbReference>
<name>A0A4Q9P635_9APHY</name>
<dbReference type="InterPro" id="IPR023398">
    <property type="entry name" value="TIF_eIF4e-like"/>
</dbReference>
<evidence type="ECO:0000256" key="1">
    <source>
        <dbReference type="ARBA" id="ARBA00009860"/>
    </source>
</evidence>
<feature type="compositionally biased region" description="Basic and acidic residues" evidence="10">
    <location>
        <begin position="26"/>
        <end position="36"/>
    </location>
</feature>
<dbReference type="Proteomes" id="UP000292957">
    <property type="component" value="Unassembled WGS sequence"/>
</dbReference>
<keyword evidence="13" id="KW-1185">Reference proteome</keyword>
<evidence type="ECO:0000256" key="9">
    <source>
        <dbReference type="RuleBase" id="RU004374"/>
    </source>
</evidence>
<dbReference type="STRING" id="114155.A0A4Q9P635"/>
<dbReference type="OrthoDB" id="590761at2759"/>
<gene>
    <name evidence="12" type="ORF">BD310DRAFT_919412</name>
    <name evidence="11" type="ORF">BD311DRAFT_710194</name>
</gene>
<organism evidence="11">
    <name type="scientific">Dichomitus squalens</name>
    <dbReference type="NCBI Taxonomy" id="114155"/>
    <lineage>
        <taxon>Eukaryota</taxon>
        <taxon>Fungi</taxon>
        <taxon>Dikarya</taxon>
        <taxon>Basidiomycota</taxon>
        <taxon>Agaricomycotina</taxon>
        <taxon>Agaricomycetes</taxon>
        <taxon>Polyporales</taxon>
        <taxon>Polyporaceae</taxon>
        <taxon>Dichomitus</taxon>
    </lineage>
</organism>
<dbReference type="PANTHER" id="PTHR11960:SF8">
    <property type="entry name" value="EUKARYOTIC TRANSLATION INITIATION FACTOR 4E1-RELATED"/>
    <property type="match status" value="1"/>
</dbReference>
<dbReference type="EMBL" id="ML145095">
    <property type="protein sequence ID" value="TBU62003.1"/>
    <property type="molecule type" value="Genomic_DNA"/>
</dbReference>
<evidence type="ECO:0000256" key="6">
    <source>
        <dbReference type="ARBA" id="ARBA00030245"/>
    </source>
</evidence>
<accession>A0A4Q9P635</accession>
<evidence type="ECO:0000256" key="8">
    <source>
        <dbReference type="ARBA" id="ARBA00039255"/>
    </source>
</evidence>
<keyword evidence="4 9" id="KW-0694">RNA-binding</keyword>
<dbReference type="FunFam" id="3.30.760.10:FF:000011">
    <property type="entry name" value="Eukaryotic translation initiation factor 4E"/>
    <property type="match status" value="1"/>
</dbReference>
<dbReference type="Proteomes" id="UP000292082">
    <property type="component" value="Unassembled WGS sequence"/>
</dbReference>
<evidence type="ECO:0000313" key="12">
    <source>
        <dbReference type="EMBL" id="TBU62003.1"/>
    </source>
</evidence>
<protein>
    <recommendedName>
        <fullName evidence="8">Eukaryotic translation initiation factor 4E</fullName>
    </recommendedName>
    <alternativeName>
        <fullName evidence="7">eIF-4F 25 kDa subunit</fullName>
    </alternativeName>
    <alternativeName>
        <fullName evidence="6">mRNA cap-binding protein</fullName>
    </alternativeName>
</protein>
<dbReference type="SUPFAM" id="SSF55418">
    <property type="entry name" value="eIF4e-like"/>
    <property type="match status" value="1"/>
</dbReference>
<dbReference type="GO" id="GO:0006417">
    <property type="term" value="P:regulation of translation"/>
    <property type="evidence" value="ECO:0007669"/>
    <property type="project" value="UniProtKB-KW"/>
</dbReference>
<evidence type="ECO:0000256" key="5">
    <source>
        <dbReference type="ARBA" id="ARBA00022917"/>
    </source>
</evidence>
<reference evidence="11 13" key="1">
    <citation type="submission" date="2019-01" db="EMBL/GenBank/DDBJ databases">
        <title>Draft genome sequences of three monokaryotic isolates of the white-rot basidiomycete fungus Dichomitus squalens.</title>
        <authorList>
            <consortium name="DOE Joint Genome Institute"/>
            <person name="Lopez S.C."/>
            <person name="Andreopoulos B."/>
            <person name="Pangilinan J."/>
            <person name="Lipzen A."/>
            <person name="Riley R."/>
            <person name="Ahrendt S."/>
            <person name="Ng V."/>
            <person name="Barry K."/>
            <person name="Daum C."/>
            <person name="Grigoriev I.V."/>
            <person name="Hilden K.S."/>
            <person name="Makela M.R."/>
            <person name="de Vries R.P."/>
        </authorList>
    </citation>
    <scope>NUCLEOTIDE SEQUENCE [LARGE SCALE GENOMIC DNA]</scope>
    <source>
        <strain evidence="12 13">CBS 464.89</strain>
        <strain evidence="11">OM18370.1</strain>
    </source>
</reference>
<dbReference type="Pfam" id="PF01652">
    <property type="entry name" value="IF4E"/>
    <property type="match status" value="1"/>
</dbReference>
<dbReference type="EMBL" id="ML143388">
    <property type="protein sequence ID" value="TBU34558.1"/>
    <property type="molecule type" value="Genomic_DNA"/>
</dbReference>
<dbReference type="Gene3D" id="3.30.760.10">
    <property type="entry name" value="RNA Cap, Translation Initiation Factor Eif4e"/>
    <property type="match status" value="1"/>
</dbReference>
<evidence type="ECO:0000313" key="13">
    <source>
        <dbReference type="Proteomes" id="UP000292082"/>
    </source>
</evidence>
<comment type="similarity">
    <text evidence="1 9">Belongs to the eukaryotic initiation factor 4E family.</text>
</comment>
<evidence type="ECO:0000256" key="7">
    <source>
        <dbReference type="ARBA" id="ARBA00032656"/>
    </source>
</evidence>
<dbReference type="AlphaFoldDB" id="A0A4Q9P635"/>
<keyword evidence="3" id="KW-0810">Translation regulation</keyword>
<dbReference type="GO" id="GO:0016281">
    <property type="term" value="C:eukaryotic translation initiation factor 4F complex"/>
    <property type="evidence" value="ECO:0007669"/>
    <property type="project" value="TreeGrafter"/>
</dbReference>
<dbReference type="InterPro" id="IPR001040">
    <property type="entry name" value="TIF_eIF_4E"/>
</dbReference>
<keyword evidence="2 9" id="KW-0396">Initiation factor</keyword>
<evidence type="ECO:0000256" key="10">
    <source>
        <dbReference type="SAM" id="MobiDB-lite"/>
    </source>
</evidence>
<proteinExistence type="inferred from homology"/>